<name>A0A2V1E1X9_9PLEO</name>
<dbReference type="GO" id="GO:0004672">
    <property type="term" value="F:protein kinase activity"/>
    <property type="evidence" value="ECO:0007669"/>
    <property type="project" value="InterPro"/>
</dbReference>
<evidence type="ECO:0000313" key="2">
    <source>
        <dbReference type="EMBL" id="PVI03435.1"/>
    </source>
</evidence>
<dbReference type="GO" id="GO:0005524">
    <property type="term" value="F:ATP binding"/>
    <property type="evidence" value="ECO:0007669"/>
    <property type="project" value="InterPro"/>
</dbReference>
<proteinExistence type="predicted"/>
<dbReference type="PROSITE" id="PS50011">
    <property type="entry name" value="PROTEIN_KINASE_DOM"/>
    <property type="match status" value="1"/>
</dbReference>
<evidence type="ECO:0000313" key="3">
    <source>
        <dbReference type="Proteomes" id="UP000244855"/>
    </source>
</evidence>
<dbReference type="Pfam" id="PF00069">
    <property type="entry name" value="Pkinase"/>
    <property type="match status" value="1"/>
</dbReference>
<dbReference type="OrthoDB" id="5337378at2759"/>
<dbReference type="EMBL" id="KZ805331">
    <property type="protein sequence ID" value="PVI03435.1"/>
    <property type="molecule type" value="Genomic_DNA"/>
</dbReference>
<dbReference type="AlphaFoldDB" id="A0A2V1E1X9"/>
<dbReference type="InterPro" id="IPR000719">
    <property type="entry name" value="Prot_kinase_dom"/>
</dbReference>
<dbReference type="InterPro" id="IPR008271">
    <property type="entry name" value="Ser/Thr_kinase_AS"/>
</dbReference>
<organism evidence="2 3">
    <name type="scientific">Periconia macrospinosa</name>
    <dbReference type="NCBI Taxonomy" id="97972"/>
    <lineage>
        <taxon>Eukaryota</taxon>
        <taxon>Fungi</taxon>
        <taxon>Dikarya</taxon>
        <taxon>Ascomycota</taxon>
        <taxon>Pezizomycotina</taxon>
        <taxon>Dothideomycetes</taxon>
        <taxon>Pleosporomycetidae</taxon>
        <taxon>Pleosporales</taxon>
        <taxon>Massarineae</taxon>
        <taxon>Periconiaceae</taxon>
        <taxon>Periconia</taxon>
    </lineage>
</organism>
<accession>A0A2V1E1X9</accession>
<reference evidence="2 3" key="1">
    <citation type="journal article" date="2018" name="Sci. Rep.">
        <title>Comparative genomics provides insights into the lifestyle and reveals functional heterogeneity of dark septate endophytic fungi.</title>
        <authorList>
            <person name="Knapp D.G."/>
            <person name="Nemeth J.B."/>
            <person name="Barry K."/>
            <person name="Hainaut M."/>
            <person name="Henrissat B."/>
            <person name="Johnson J."/>
            <person name="Kuo A."/>
            <person name="Lim J.H.P."/>
            <person name="Lipzen A."/>
            <person name="Nolan M."/>
            <person name="Ohm R.A."/>
            <person name="Tamas L."/>
            <person name="Grigoriev I.V."/>
            <person name="Spatafora J.W."/>
            <person name="Nagy L.G."/>
            <person name="Kovacs G.M."/>
        </authorList>
    </citation>
    <scope>NUCLEOTIDE SEQUENCE [LARGE SCALE GENOMIC DNA]</scope>
    <source>
        <strain evidence="2 3">DSE2036</strain>
    </source>
</reference>
<dbReference type="STRING" id="97972.A0A2V1E1X9"/>
<dbReference type="InterPro" id="IPR011009">
    <property type="entry name" value="Kinase-like_dom_sf"/>
</dbReference>
<dbReference type="PROSITE" id="PS00108">
    <property type="entry name" value="PROTEIN_KINASE_ST"/>
    <property type="match status" value="1"/>
</dbReference>
<evidence type="ECO:0000259" key="1">
    <source>
        <dbReference type="PROSITE" id="PS50011"/>
    </source>
</evidence>
<feature type="domain" description="Protein kinase" evidence="1">
    <location>
        <begin position="83"/>
        <end position="406"/>
    </location>
</feature>
<gene>
    <name evidence="2" type="ORF">DM02DRAFT_640601</name>
</gene>
<dbReference type="Proteomes" id="UP000244855">
    <property type="component" value="Unassembled WGS sequence"/>
</dbReference>
<sequence length="414" mass="47295">MGSFRGPVRRASRPLPSFLCRILIVTIILCFLQQQRLFYSYQAALSAKYSPTYFGDESDQFSSEPGVSAEKGTSLQDELLANRDSWNVLGEGWEGTIYSYKDVVIKTFKIGQSPLRNCMARSTSRWPTEIPATAYFGARALSKPTNGSSDDTLITRGGFLPVHAYFQASASPTSPTEWHLVTPLIPGGNLKGLAKQLRKSETPNSFRDLDAQYRPTFHRLLETLDTMHRDGYCHDDVKPGNIFIETSHHWALGDLGNVRHISHPYHTTRIWTENKQYTDCRANDAVRLLKTYLYFLRRASSDPERFDAEFFAREEPLSKLFWHVMSKSETMSARQVRLLSFSEAPLQEDQESVHAVARHGPSCFQALFDRVPFSSPRTVWRRRSINEALRTSMSEGRARFWAMAWLFKIPETPC</sequence>
<dbReference type="Gene3D" id="1.10.510.10">
    <property type="entry name" value="Transferase(Phosphotransferase) domain 1"/>
    <property type="match status" value="1"/>
</dbReference>
<protein>
    <recommendedName>
        <fullName evidence="1">Protein kinase domain-containing protein</fullName>
    </recommendedName>
</protein>
<keyword evidence="3" id="KW-1185">Reference proteome</keyword>
<dbReference type="SUPFAM" id="SSF56112">
    <property type="entry name" value="Protein kinase-like (PK-like)"/>
    <property type="match status" value="1"/>
</dbReference>